<dbReference type="Proteomes" id="UP000824120">
    <property type="component" value="Chromosome 4"/>
</dbReference>
<sequence length="474" mass="54503">MSWHEQPLMLKQWNGSLRCYGRLQNQGGTRSIKWANKGSNGHRKEGTVKRGDRICINDDASSYSEVLKKSLVGKFVTTKGELPTLADIRRWANGLWKQIHGMNIYEMGNGYFLFELSYIITAEQVVEGDWSWRNSHVLFQWWNPTICTSSTTKSARTTRIKIVDFPLQFWSQSTFKAIGDFCGGWIETEEETQLQNHLKWAKIKVKGDGSNIPREVTIDDGSLWYTMQIWIESPARVVAEKDQIQKAHLKVDTTQRSIRFIPKFKGKTCEGNENLSERSKESLTSLKTLAIQFLNAFSAWESASMENRIEPTSNSEQRENFNKQQNATIQSRVDRSLGNQVQETGESSKLPEDIDIEKFLQIQQIHDVEPVSTNMSEVRQDVEDEASQWINAHIMELNANYGVAFEGFRDETHALLMRIYERTTALENKKSENSTATPKNRGIEKYELKILQSCLNQQVERSRTKGRVLNLAFI</sequence>
<organism evidence="3 4">
    <name type="scientific">Solanum commersonii</name>
    <name type="common">Commerson's wild potato</name>
    <name type="synonym">Commerson's nightshade</name>
    <dbReference type="NCBI Taxonomy" id="4109"/>
    <lineage>
        <taxon>Eukaryota</taxon>
        <taxon>Viridiplantae</taxon>
        <taxon>Streptophyta</taxon>
        <taxon>Embryophyta</taxon>
        <taxon>Tracheophyta</taxon>
        <taxon>Spermatophyta</taxon>
        <taxon>Magnoliopsida</taxon>
        <taxon>eudicotyledons</taxon>
        <taxon>Gunneridae</taxon>
        <taxon>Pentapetalae</taxon>
        <taxon>asterids</taxon>
        <taxon>lamiids</taxon>
        <taxon>Solanales</taxon>
        <taxon>Solanaceae</taxon>
        <taxon>Solanoideae</taxon>
        <taxon>Solaneae</taxon>
        <taxon>Solanum</taxon>
    </lineage>
</organism>
<feature type="compositionally biased region" description="Polar residues" evidence="1">
    <location>
        <begin position="322"/>
        <end position="347"/>
    </location>
</feature>
<accession>A0A9J5ZH38</accession>
<evidence type="ECO:0000256" key="1">
    <source>
        <dbReference type="SAM" id="MobiDB-lite"/>
    </source>
</evidence>
<dbReference type="PANTHER" id="PTHR34427">
    <property type="entry name" value="DUF4283 DOMAIN PROTEIN"/>
    <property type="match status" value="1"/>
</dbReference>
<dbReference type="InterPro" id="IPR025558">
    <property type="entry name" value="DUF4283"/>
</dbReference>
<name>A0A9J5ZH38_SOLCO</name>
<dbReference type="AlphaFoldDB" id="A0A9J5ZH38"/>
<comment type="caution">
    <text evidence="3">The sequence shown here is derived from an EMBL/GenBank/DDBJ whole genome shotgun (WGS) entry which is preliminary data.</text>
</comment>
<evidence type="ECO:0000313" key="3">
    <source>
        <dbReference type="EMBL" id="KAG5611271.1"/>
    </source>
</evidence>
<dbReference type="Pfam" id="PF14111">
    <property type="entry name" value="DUF4283"/>
    <property type="match status" value="1"/>
</dbReference>
<dbReference type="PANTHER" id="PTHR34427:SF10">
    <property type="entry name" value="DUF4283 DOMAIN-CONTAINING PROTEIN"/>
    <property type="match status" value="1"/>
</dbReference>
<proteinExistence type="predicted"/>
<feature type="region of interest" description="Disordered" evidence="1">
    <location>
        <begin position="308"/>
        <end position="347"/>
    </location>
</feature>
<evidence type="ECO:0000313" key="4">
    <source>
        <dbReference type="Proteomes" id="UP000824120"/>
    </source>
</evidence>
<keyword evidence="4" id="KW-1185">Reference proteome</keyword>
<protein>
    <recommendedName>
        <fullName evidence="2">DUF4283 domain-containing protein</fullName>
    </recommendedName>
</protein>
<reference evidence="3 4" key="1">
    <citation type="submission" date="2020-09" db="EMBL/GenBank/DDBJ databases">
        <title>De no assembly of potato wild relative species, Solanum commersonii.</title>
        <authorList>
            <person name="Cho K."/>
        </authorList>
    </citation>
    <scope>NUCLEOTIDE SEQUENCE [LARGE SCALE GENOMIC DNA]</scope>
    <source>
        <strain evidence="3">LZ3.2</strain>
        <tissue evidence="3">Leaf</tissue>
    </source>
</reference>
<feature type="domain" description="DUF4283" evidence="2">
    <location>
        <begin position="65"/>
        <end position="147"/>
    </location>
</feature>
<dbReference type="OrthoDB" id="1745573at2759"/>
<dbReference type="EMBL" id="JACXVP010000004">
    <property type="protein sequence ID" value="KAG5611271.1"/>
    <property type="molecule type" value="Genomic_DNA"/>
</dbReference>
<evidence type="ECO:0000259" key="2">
    <source>
        <dbReference type="Pfam" id="PF14111"/>
    </source>
</evidence>
<gene>
    <name evidence="3" type="ORF">H5410_022552</name>
</gene>